<dbReference type="Proteomes" id="UP001633002">
    <property type="component" value="Unassembled WGS sequence"/>
</dbReference>
<evidence type="ECO:0000313" key="3">
    <source>
        <dbReference type="Proteomes" id="UP001633002"/>
    </source>
</evidence>
<feature type="region of interest" description="Disordered" evidence="1">
    <location>
        <begin position="106"/>
        <end position="198"/>
    </location>
</feature>
<evidence type="ECO:0000313" key="2">
    <source>
        <dbReference type="EMBL" id="KAL3702190.1"/>
    </source>
</evidence>
<feature type="compositionally biased region" description="Basic residues" evidence="1">
    <location>
        <begin position="155"/>
        <end position="170"/>
    </location>
</feature>
<feature type="compositionally biased region" description="Basic and acidic residues" evidence="1">
    <location>
        <begin position="171"/>
        <end position="186"/>
    </location>
</feature>
<reference evidence="2 3" key="1">
    <citation type="submission" date="2024-09" db="EMBL/GenBank/DDBJ databases">
        <title>Chromosome-scale assembly of Riccia sorocarpa.</title>
        <authorList>
            <person name="Paukszto L."/>
        </authorList>
    </citation>
    <scope>NUCLEOTIDE SEQUENCE [LARGE SCALE GENOMIC DNA]</scope>
    <source>
        <strain evidence="2">LP-2024</strain>
        <tissue evidence="2">Aerial parts of the thallus</tissue>
    </source>
</reference>
<protein>
    <submittedName>
        <fullName evidence="2">Uncharacterized protein</fullName>
    </submittedName>
</protein>
<proteinExistence type="predicted"/>
<dbReference type="AlphaFoldDB" id="A0ABD3IIE5"/>
<organism evidence="2 3">
    <name type="scientific">Riccia sorocarpa</name>
    <dbReference type="NCBI Taxonomy" id="122646"/>
    <lineage>
        <taxon>Eukaryota</taxon>
        <taxon>Viridiplantae</taxon>
        <taxon>Streptophyta</taxon>
        <taxon>Embryophyta</taxon>
        <taxon>Marchantiophyta</taxon>
        <taxon>Marchantiopsida</taxon>
        <taxon>Marchantiidae</taxon>
        <taxon>Marchantiales</taxon>
        <taxon>Ricciaceae</taxon>
        <taxon>Riccia</taxon>
    </lineage>
</organism>
<gene>
    <name evidence="2" type="ORF">R1sor_020212</name>
</gene>
<dbReference type="EMBL" id="JBJQOH010000001">
    <property type="protein sequence ID" value="KAL3702190.1"/>
    <property type="molecule type" value="Genomic_DNA"/>
</dbReference>
<comment type="caution">
    <text evidence="2">The sequence shown here is derived from an EMBL/GenBank/DDBJ whole genome shotgun (WGS) entry which is preliminary data.</text>
</comment>
<sequence>MDVTLQSGRIGIVPNIWNSEDWTRRLLKKHYHSYYQGKELTISPFKFICSRGDFVMLQDVQETESAKEEDEVDLALSQNVCLCKENFGTQDHCFCGYGSVQKAEEPGKEQRTAPTAATNFLPDIQSGNGPSGTDKPVKSDNEPDDCPADQPVRTANKKIRLQHQTSKVHKNAGDGDRRKQTEPEPRKSRRGPVKPLDVSLTVRIPRNGIEGHFQKELVTFLL</sequence>
<name>A0ABD3IIE5_9MARC</name>
<evidence type="ECO:0000256" key="1">
    <source>
        <dbReference type="SAM" id="MobiDB-lite"/>
    </source>
</evidence>
<accession>A0ABD3IIE5</accession>
<keyword evidence="3" id="KW-1185">Reference proteome</keyword>